<sequence length="114" mass="13263">MFNLLCFKYVYISIRMIFQDELNNSTYDDDGHDHDGELERIVRPSTHPVGYWVCFFKKSNNNEETFVETGGEGYKAYIQNLLNYGQDAKSTQLQSSLFYKDDAFNMDVADPAVY</sequence>
<name>K1QKQ6_MAGGI</name>
<reference evidence="1" key="1">
    <citation type="journal article" date="2012" name="Nature">
        <title>The oyster genome reveals stress adaptation and complexity of shell formation.</title>
        <authorList>
            <person name="Zhang G."/>
            <person name="Fang X."/>
            <person name="Guo X."/>
            <person name="Li L."/>
            <person name="Luo R."/>
            <person name="Xu F."/>
            <person name="Yang P."/>
            <person name="Zhang L."/>
            <person name="Wang X."/>
            <person name="Qi H."/>
            <person name="Xiong Z."/>
            <person name="Que H."/>
            <person name="Xie Y."/>
            <person name="Holland P.W."/>
            <person name="Paps J."/>
            <person name="Zhu Y."/>
            <person name="Wu F."/>
            <person name="Chen Y."/>
            <person name="Wang J."/>
            <person name="Peng C."/>
            <person name="Meng J."/>
            <person name="Yang L."/>
            <person name="Liu J."/>
            <person name="Wen B."/>
            <person name="Zhang N."/>
            <person name="Huang Z."/>
            <person name="Zhu Q."/>
            <person name="Feng Y."/>
            <person name="Mount A."/>
            <person name="Hedgecock D."/>
            <person name="Xu Z."/>
            <person name="Liu Y."/>
            <person name="Domazet-Loso T."/>
            <person name="Du Y."/>
            <person name="Sun X."/>
            <person name="Zhang S."/>
            <person name="Liu B."/>
            <person name="Cheng P."/>
            <person name="Jiang X."/>
            <person name="Li J."/>
            <person name="Fan D."/>
            <person name="Wang W."/>
            <person name="Fu W."/>
            <person name="Wang T."/>
            <person name="Wang B."/>
            <person name="Zhang J."/>
            <person name="Peng Z."/>
            <person name="Li Y."/>
            <person name="Li N."/>
            <person name="Wang J."/>
            <person name="Chen M."/>
            <person name="He Y."/>
            <person name="Tan F."/>
            <person name="Song X."/>
            <person name="Zheng Q."/>
            <person name="Huang R."/>
            <person name="Yang H."/>
            <person name="Du X."/>
            <person name="Chen L."/>
            <person name="Yang M."/>
            <person name="Gaffney P.M."/>
            <person name="Wang S."/>
            <person name="Luo L."/>
            <person name="She Z."/>
            <person name="Ming Y."/>
            <person name="Huang W."/>
            <person name="Zhang S."/>
            <person name="Huang B."/>
            <person name="Zhang Y."/>
            <person name="Qu T."/>
            <person name="Ni P."/>
            <person name="Miao G."/>
            <person name="Wang J."/>
            <person name="Wang Q."/>
            <person name="Steinberg C.E."/>
            <person name="Wang H."/>
            <person name="Li N."/>
            <person name="Qian L."/>
            <person name="Zhang G."/>
            <person name="Li Y."/>
            <person name="Yang H."/>
            <person name="Liu X."/>
            <person name="Wang J."/>
            <person name="Yin Y."/>
            <person name="Wang J."/>
        </authorList>
    </citation>
    <scope>NUCLEOTIDE SEQUENCE [LARGE SCALE GENOMIC DNA]</scope>
    <source>
        <strain evidence="1">05x7-T-G4-1.051#20</strain>
    </source>
</reference>
<organism evidence="1">
    <name type="scientific">Magallana gigas</name>
    <name type="common">Pacific oyster</name>
    <name type="synonym">Crassostrea gigas</name>
    <dbReference type="NCBI Taxonomy" id="29159"/>
    <lineage>
        <taxon>Eukaryota</taxon>
        <taxon>Metazoa</taxon>
        <taxon>Spiralia</taxon>
        <taxon>Lophotrochozoa</taxon>
        <taxon>Mollusca</taxon>
        <taxon>Bivalvia</taxon>
        <taxon>Autobranchia</taxon>
        <taxon>Pteriomorphia</taxon>
        <taxon>Ostreida</taxon>
        <taxon>Ostreoidea</taxon>
        <taxon>Ostreidae</taxon>
        <taxon>Magallana</taxon>
    </lineage>
</organism>
<gene>
    <name evidence="1" type="ORF">CGI_10002493</name>
</gene>
<dbReference type="HOGENOM" id="CLU_2123422_0_0_1"/>
<dbReference type="InParanoid" id="K1QKQ6"/>
<evidence type="ECO:0000313" key="1">
    <source>
        <dbReference type="EMBL" id="EKC22311.1"/>
    </source>
</evidence>
<dbReference type="EMBL" id="JH818997">
    <property type="protein sequence ID" value="EKC22311.1"/>
    <property type="molecule type" value="Genomic_DNA"/>
</dbReference>
<dbReference type="AlphaFoldDB" id="K1QKQ6"/>
<protein>
    <submittedName>
        <fullName evidence="1">Uncharacterized protein</fullName>
    </submittedName>
</protein>
<proteinExistence type="predicted"/>
<accession>K1QKQ6</accession>